<proteinExistence type="predicted"/>
<dbReference type="EMBL" id="ML179178">
    <property type="protein sequence ID" value="THU96393.1"/>
    <property type="molecule type" value="Genomic_DNA"/>
</dbReference>
<name>A0A4S8M3W2_DENBC</name>
<evidence type="ECO:0000313" key="3">
    <source>
        <dbReference type="Proteomes" id="UP000297245"/>
    </source>
</evidence>
<dbReference type="Proteomes" id="UP000297245">
    <property type="component" value="Unassembled WGS sequence"/>
</dbReference>
<feature type="region of interest" description="Disordered" evidence="1">
    <location>
        <begin position="95"/>
        <end position="114"/>
    </location>
</feature>
<gene>
    <name evidence="2" type="ORF">K435DRAFT_839058</name>
</gene>
<accession>A0A4S8M3W2</accession>
<organism evidence="2 3">
    <name type="scientific">Dendrothele bispora (strain CBS 962.96)</name>
    <dbReference type="NCBI Taxonomy" id="1314807"/>
    <lineage>
        <taxon>Eukaryota</taxon>
        <taxon>Fungi</taxon>
        <taxon>Dikarya</taxon>
        <taxon>Basidiomycota</taxon>
        <taxon>Agaricomycotina</taxon>
        <taxon>Agaricomycetes</taxon>
        <taxon>Agaricomycetidae</taxon>
        <taxon>Agaricales</taxon>
        <taxon>Agaricales incertae sedis</taxon>
        <taxon>Dendrothele</taxon>
    </lineage>
</organism>
<dbReference type="AlphaFoldDB" id="A0A4S8M3W2"/>
<sequence>MSGVGLSYSATSIFHNSPSPLIYTMFNAWNSILKPTDTYSSPSGALFDIPSSTNYSLNTDYPIAVYGSDSVLPTAEYVVTDIENDNDIDIDMTTIPHHPLPNTSSTPTSLSYLP</sequence>
<protein>
    <submittedName>
        <fullName evidence="2">Uncharacterized protein</fullName>
    </submittedName>
</protein>
<reference evidence="2 3" key="1">
    <citation type="journal article" date="2019" name="Nat. Ecol. Evol.">
        <title>Megaphylogeny resolves global patterns of mushroom evolution.</title>
        <authorList>
            <person name="Varga T."/>
            <person name="Krizsan K."/>
            <person name="Foldi C."/>
            <person name="Dima B."/>
            <person name="Sanchez-Garcia M."/>
            <person name="Sanchez-Ramirez S."/>
            <person name="Szollosi G.J."/>
            <person name="Szarkandi J.G."/>
            <person name="Papp V."/>
            <person name="Albert L."/>
            <person name="Andreopoulos W."/>
            <person name="Angelini C."/>
            <person name="Antonin V."/>
            <person name="Barry K.W."/>
            <person name="Bougher N.L."/>
            <person name="Buchanan P."/>
            <person name="Buyck B."/>
            <person name="Bense V."/>
            <person name="Catcheside P."/>
            <person name="Chovatia M."/>
            <person name="Cooper J."/>
            <person name="Damon W."/>
            <person name="Desjardin D."/>
            <person name="Finy P."/>
            <person name="Geml J."/>
            <person name="Haridas S."/>
            <person name="Hughes K."/>
            <person name="Justo A."/>
            <person name="Karasinski D."/>
            <person name="Kautmanova I."/>
            <person name="Kiss B."/>
            <person name="Kocsube S."/>
            <person name="Kotiranta H."/>
            <person name="LaButti K.M."/>
            <person name="Lechner B.E."/>
            <person name="Liimatainen K."/>
            <person name="Lipzen A."/>
            <person name="Lukacs Z."/>
            <person name="Mihaltcheva S."/>
            <person name="Morgado L.N."/>
            <person name="Niskanen T."/>
            <person name="Noordeloos M.E."/>
            <person name="Ohm R.A."/>
            <person name="Ortiz-Santana B."/>
            <person name="Ovrebo C."/>
            <person name="Racz N."/>
            <person name="Riley R."/>
            <person name="Savchenko A."/>
            <person name="Shiryaev A."/>
            <person name="Soop K."/>
            <person name="Spirin V."/>
            <person name="Szebenyi C."/>
            <person name="Tomsovsky M."/>
            <person name="Tulloss R.E."/>
            <person name="Uehling J."/>
            <person name="Grigoriev I.V."/>
            <person name="Vagvolgyi C."/>
            <person name="Papp T."/>
            <person name="Martin F.M."/>
            <person name="Miettinen O."/>
            <person name="Hibbett D.S."/>
            <person name="Nagy L.G."/>
        </authorList>
    </citation>
    <scope>NUCLEOTIDE SEQUENCE [LARGE SCALE GENOMIC DNA]</scope>
    <source>
        <strain evidence="2 3">CBS 962.96</strain>
    </source>
</reference>
<evidence type="ECO:0000256" key="1">
    <source>
        <dbReference type="SAM" id="MobiDB-lite"/>
    </source>
</evidence>
<keyword evidence="3" id="KW-1185">Reference proteome</keyword>
<evidence type="ECO:0000313" key="2">
    <source>
        <dbReference type="EMBL" id="THU96393.1"/>
    </source>
</evidence>